<feature type="region of interest" description="Disordered" evidence="1">
    <location>
        <begin position="168"/>
        <end position="196"/>
    </location>
</feature>
<sequence>MDQLVLPRMSAPSDLNPAGTMDATNTMGTNASLQATPELPGQVELTGNALPPIDTTVNPPATTTDLPFDTTELPDGVELTEKKPTSFNNTANSPATTMHLPVDGTATALSREISHQATPELLDRVEPTENTPAPVNTIPNPPATTIDLPIDTPKMPDRVELAEKTPAPVNATANPSTPNKAKRTTKGGFSNDKATLPDTEAELDDDQISSLFYHPPDVRRRYPVYFSKTTGRIHAAMKRLLFQKGKDNKLLHPEYVLRSNQASWEKKLISYEKHGQSKSNEEPVRLPDEDATRKRKRTAVEPVEPSISRPTKVTLTTGNHGSPLFVPRNAEVNTPQLLPPANTITNSAITAGVGCPVQPPPPNPYGQSTPINRLVAPYGSDFMHFLTKLEVDDLEQLTADDIMLLTEWILKECSKIQQHVARAISINAGTEYRYILLDLFDNLTRVSRSCVNLEAERRNDLSMEDHGEED</sequence>
<reference evidence="2" key="1">
    <citation type="submission" date="2022-12" db="EMBL/GenBank/DDBJ databases">
        <authorList>
            <person name="Petersen C."/>
        </authorList>
    </citation>
    <scope>NUCLEOTIDE SEQUENCE</scope>
    <source>
        <strain evidence="2">IBT 29677</strain>
    </source>
</reference>
<proteinExistence type="predicted"/>
<dbReference type="RefSeq" id="XP_056485594.1">
    <property type="nucleotide sequence ID" value="XM_056634974.1"/>
</dbReference>
<evidence type="ECO:0000256" key="1">
    <source>
        <dbReference type="SAM" id="MobiDB-lite"/>
    </source>
</evidence>
<dbReference type="Proteomes" id="UP001147747">
    <property type="component" value="Unassembled WGS sequence"/>
</dbReference>
<evidence type="ECO:0000313" key="3">
    <source>
        <dbReference type="Proteomes" id="UP001147747"/>
    </source>
</evidence>
<comment type="caution">
    <text evidence="2">The sequence shown here is derived from an EMBL/GenBank/DDBJ whole genome shotgun (WGS) entry which is preliminary data.</text>
</comment>
<reference evidence="2" key="2">
    <citation type="journal article" date="2023" name="IMA Fungus">
        <title>Comparative genomic study of the Penicillium genus elucidates a diverse pangenome and 15 lateral gene transfer events.</title>
        <authorList>
            <person name="Petersen C."/>
            <person name="Sorensen T."/>
            <person name="Nielsen M.R."/>
            <person name="Sondergaard T.E."/>
            <person name="Sorensen J.L."/>
            <person name="Fitzpatrick D.A."/>
            <person name="Frisvad J.C."/>
            <person name="Nielsen K.L."/>
        </authorList>
    </citation>
    <scope>NUCLEOTIDE SEQUENCE</scope>
    <source>
        <strain evidence="2">IBT 29677</strain>
    </source>
</reference>
<dbReference type="AlphaFoldDB" id="A0A9W9VR30"/>
<feature type="compositionally biased region" description="Basic and acidic residues" evidence="1">
    <location>
        <begin position="273"/>
        <end position="292"/>
    </location>
</feature>
<protein>
    <submittedName>
        <fullName evidence="2">Uncharacterized protein</fullName>
    </submittedName>
</protein>
<dbReference type="GeneID" id="81373954"/>
<dbReference type="OrthoDB" id="10627330at2759"/>
<name>A0A9W9VR30_9EURO</name>
<dbReference type="EMBL" id="JAPZBU010000009">
    <property type="protein sequence ID" value="KAJ5387796.1"/>
    <property type="molecule type" value="Genomic_DNA"/>
</dbReference>
<evidence type="ECO:0000313" key="2">
    <source>
        <dbReference type="EMBL" id="KAJ5387796.1"/>
    </source>
</evidence>
<feature type="region of interest" description="Disordered" evidence="1">
    <location>
        <begin position="1"/>
        <end position="33"/>
    </location>
</feature>
<feature type="compositionally biased region" description="Polar residues" evidence="1">
    <location>
        <begin position="308"/>
        <end position="320"/>
    </location>
</feature>
<feature type="region of interest" description="Disordered" evidence="1">
    <location>
        <begin position="273"/>
        <end position="325"/>
    </location>
</feature>
<keyword evidence="3" id="KW-1185">Reference proteome</keyword>
<feature type="region of interest" description="Disordered" evidence="1">
    <location>
        <begin position="126"/>
        <end position="149"/>
    </location>
</feature>
<gene>
    <name evidence="2" type="ORF">N7509_010337</name>
</gene>
<feature type="compositionally biased region" description="Polar residues" evidence="1">
    <location>
        <begin position="128"/>
        <end position="138"/>
    </location>
</feature>
<feature type="compositionally biased region" description="Polar residues" evidence="1">
    <location>
        <begin position="22"/>
        <end position="33"/>
    </location>
</feature>
<accession>A0A9W9VR30</accession>
<organism evidence="2 3">
    <name type="scientific">Penicillium cosmopolitanum</name>
    <dbReference type="NCBI Taxonomy" id="1131564"/>
    <lineage>
        <taxon>Eukaryota</taxon>
        <taxon>Fungi</taxon>
        <taxon>Dikarya</taxon>
        <taxon>Ascomycota</taxon>
        <taxon>Pezizomycotina</taxon>
        <taxon>Eurotiomycetes</taxon>
        <taxon>Eurotiomycetidae</taxon>
        <taxon>Eurotiales</taxon>
        <taxon>Aspergillaceae</taxon>
        <taxon>Penicillium</taxon>
    </lineage>
</organism>